<dbReference type="AlphaFoldDB" id="A0A512NKJ0"/>
<comment type="caution">
    <text evidence="2">The sequence shown here is derived from an EMBL/GenBank/DDBJ whole genome shotgun (WGS) entry which is preliminary data.</text>
</comment>
<reference evidence="2 3" key="1">
    <citation type="submission" date="2019-07" db="EMBL/GenBank/DDBJ databases">
        <title>Whole genome shotgun sequence of Reyranella soli NBRC 108950.</title>
        <authorList>
            <person name="Hosoyama A."/>
            <person name="Uohara A."/>
            <person name="Ohji S."/>
            <person name="Ichikawa N."/>
        </authorList>
    </citation>
    <scope>NUCLEOTIDE SEQUENCE [LARGE SCALE GENOMIC DNA]</scope>
    <source>
        <strain evidence="2 3">NBRC 108950</strain>
    </source>
</reference>
<proteinExistence type="predicted"/>
<name>A0A512NKJ0_9HYPH</name>
<dbReference type="RefSeq" id="WP_147154843.1">
    <property type="nucleotide sequence ID" value="NZ_BKAJ01000131.1"/>
</dbReference>
<sequence length="224" mass="24752">MAEAQATGDNIGIVLGPIDDERGIGAYELEGDIGVIRKTLARLNSYVETMKGGYRAFVLYPSQAETEELSREGLWVPVTGEPFENFDKLRQIGTEELAEAEKRALAVASLAYKKAQSTKDQDYDLAKLFARGMVGSRWRYVAKWGQWLRWNDKVWETDEKLTAQDEVGAYCSGLGIGSAKRVFAVLSMLKGVETTAAVHDQWDTNIWVLGTPGGTIQLKEGEAP</sequence>
<protein>
    <recommendedName>
        <fullName evidence="1">Bacteriophage/plasmid primase P4 C-terminal domain-containing protein</fullName>
    </recommendedName>
</protein>
<feature type="domain" description="Bacteriophage/plasmid primase P4 C-terminal" evidence="1">
    <location>
        <begin position="129"/>
        <end position="222"/>
    </location>
</feature>
<accession>A0A512NKJ0</accession>
<dbReference type="Proteomes" id="UP000321058">
    <property type="component" value="Unassembled WGS sequence"/>
</dbReference>
<organism evidence="2 3">
    <name type="scientific">Reyranella soli</name>
    <dbReference type="NCBI Taxonomy" id="1230389"/>
    <lineage>
        <taxon>Bacteria</taxon>
        <taxon>Pseudomonadati</taxon>
        <taxon>Pseudomonadota</taxon>
        <taxon>Alphaproteobacteria</taxon>
        <taxon>Hyphomicrobiales</taxon>
        <taxon>Reyranellaceae</taxon>
        <taxon>Reyranella</taxon>
    </lineage>
</organism>
<dbReference type="EMBL" id="BKAJ01000131">
    <property type="protein sequence ID" value="GEP59463.1"/>
    <property type="molecule type" value="Genomic_DNA"/>
</dbReference>
<dbReference type="InterPro" id="IPR014818">
    <property type="entry name" value="Phage/plasmid_primase_P4_C"/>
</dbReference>
<evidence type="ECO:0000313" key="2">
    <source>
        <dbReference type="EMBL" id="GEP59463.1"/>
    </source>
</evidence>
<keyword evidence="3" id="KW-1185">Reference proteome</keyword>
<evidence type="ECO:0000313" key="3">
    <source>
        <dbReference type="Proteomes" id="UP000321058"/>
    </source>
</evidence>
<dbReference type="Pfam" id="PF08706">
    <property type="entry name" value="D5_N"/>
    <property type="match status" value="1"/>
</dbReference>
<evidence type="ECO:0000259" key="1">
    <source>
        <dbReference type="Pfam" id="PF08706"/>
    </source>
</evidence>
<gene>
    <name evidence="2" type="ORF">RSO01_66290</name>
</gene>